<evidence type="ECO:0000313" key="1">
    <source>
        <dbReference type="EMBL" id="ANI31716.1"/>
    </source>
</evidence>
<keyword evidence="2" id="KW-1185">Reference proteome</keyword>
<dbReference type="Proteomes" id="UP000266744">
    <property type="component" value="Chromosome"/>
</dbReference>
<name>A0ABN4Q215_YERET</name>
<gene>
    <name evidence="1" type="ORF">PL78_18080</name>
</gene>
<accession>A0ABN4Q215</accession>
<dbReference type="EMBL" id="CP010029">
    <property type="protein sequence ID" value="ANI31716.1"/>
    <property type="molecule type" value="Genomic_DNA"/>
</dbReference>
<organism evidence="1 2">
    <name type="scientific">Yersinia entomophaga</name>
    <dbReference type="NCBI Taxonomy" id="935293"/>
    <lineage>
        <taxon>Bacteria</taxon>
        <taxon>Pseudomonadati</taxon>
        <taxon>Pseudomonadota</taxon>
        <taxon>Gammaproteobacteria</taxon>
        <taxon>Enterobacterales</taxon>
        <taxon>Yersiniaceae</taxon>
        <taxon>Yersinia</taxon>
    </lineage>
</organism>
<sequence>MIFTVKMISKDQKCPTISYFNHDVMSQADRGDHFSQRESQLLSISNIGDSFIQDRVMYSEDVLDLNPASNKRILAGSKTKAESSCRVKLQTLKKITIYLIECNEEGFYLLNQRSALSENPVGINNKQEIKYSLCNNDSFPARKDKLGQGIL</sequence>
<protein>
    <submittedName>
        <fullName evidence="1">Uncharacterized protein</fullName>
    </submittedName>
</protein>
<proteinExistence type="predicted"/>
<reference evidence="2" key="1">
    <citation type="journal article" date="2016" name="Toxins">
        <title>The Draft Genome Sequence of the Yersinia entomophaga Entomopathogenic Type Strain MH96T.</title>
        <authorList>
            <person name="Hurst M.R."/>
            <person name="Beattie A."/>
            <person name="Altermann E."/>
            <person name="Moraga R.M."/>
            <person name="Harper L.A."/>
            <person name="Calder J."/>
            <person name="Laugraud A."/>
        </authorList>
    </citation>
    <scope>NUCLEOTIDE SEQUENCE [LARGE SCALE GENOMIC DNA]</scope>
    <source>
        <strain evidence="2">MH96</strain>
    </source>
</reference>
<evidence type="ECO:0000313" key="2">
    <source>
        <dbReference type="Proteomes" id="UP000266744"/>
    </source>
</evidence>